<gene>
    <name evidence="1" type="ORF">dnm_008920</name>
</gene>
<reference evidence="1" key="1">
    <citation type="journal article" date="2021" name="Microb. Physiol.">
        <title>Proteogenomic Insights into the Physiology of Marine, Sulfate-Reducing, Filamentous Desulfonema limicola and Desulfonema magnum.</title>
        <authorList>
            <person name="Schnaars V."/>
            <person name="Wohlbrand L."/>
            <person name="Scheve S."/>
            <person name="Hinrichs C."/>
            <person name="Reinhardt R."/>
            <person name="Rabus R."/>
        </authorList>
    </citation>
    <scope>NUCLEOTIDE SEQUENCE</scope>
    <source>
        <strain evidence="1">4be13</strain>
    </source>
</reference>
<evidence type="ECO:0000313" key="1">
    <source>
        <dbReference type="EMBL" id="QTA84889.1"/>
    </source>
</evidence>
<accession>A0A975BFP5</accession>
<dbReference type="EMBL" id="CP061800">
    <property type="protein sequence ID" value="QTA84889.1"/>
    <property type="molecule type" value="Genomic_DNA"/>
</dbReference>
<sequence>MNQGSDNCPASLEKILKVIYPEIVFLRKMGSSASATIGFFLKNPIAVFS</sequence>
<dbReference type="AlphaFoldDB" id="A0A975BFP5"/>
<evidence type="ECO:0000313" key="2">
    <source>
        <dbReference type="Proteomes" id="UP000663722"/>
    </source>
</evidence>
<keyword evidence="2" id="KW-1185">Reference proteome</keyword>
<name>A0A975BFP5_9BACT</name>
<protein>
    <submittedName>
        <fullName evidence="1">Uncharacterized protein</fullName>
    </submittedName>
</protein>
<dbReference type="KEGG" id="dmm:dnm_008920"/>
<proteinExistence type="predicted"/>
<organism evidence="1 2">
    <name type="scientific">Desulfonema magnum</name>
    <dbReference type="NCBI Taxonomy" id="45655"/>
    <lineage>
        <taxon>Bacteria</taxon>
        <taxon>Pseudomonadati</taxon>
        <taxon>Thermodesulfobacteriota</taxon>
        <taxon>Desulfobacteria</taxon>
        <taxon>Desulfobacterales</taxon>
        <taxon>Desulfococcaceae</taxon>
        <taxon>Desulfonema</taxon>
    </lineage>
</organism>
<dbReference type="Proteomes" id="UP000663722">
    <property type="component" value="Chromosome"/>
</dbReference>